<dbReference type="InterPro" id="IPR045584">
    <property type="entry name" value="Pilin-like"/>
</dbReference>
<comment type="caution">
    <text evidence="3">The sequence shown here is derived from an EMBL/GenBank/DDBJ whole genome shotgun (WGS) entry which is preliminary data.</text>
</comment>
<dbReference type="Proteomes" id="UP000004358">
    <property type="component" value="Unassembled WGS sequence"/>
</dbReference>
<protein>
    <recommendedName>
        <fullName evidence="2">DUF1559 domain-containing protein</fullName>
    </recommendedName>
</protein>
<dbReference type="AlphaFoldDB" id="A4A2E5"/>
<dbReference type="Gene3D" id="3.30.700.10">
    <property type="entry name" value="Glycoprotein, Type 4 Pilin"/>
    <property type="match status" value="1"/>
</dbReference>
<dbReference type="SUPFAM" id="SSF54523">
    <property type="entry name" value="Pili subunits"/>
    <property type="match status" value="1"/>
</dbReference>
<dbReference type="Pfam" id="PF07963">
    <property type="entry name" value="N_methyl"/>
    <property type="match status" value="1"/>
</dbReference>
<dbReference type="PANTHER" id="PTHR30093">
    <property type="entry name" value="GENERAL SECRETION PATHWAY PROTEIN G"/>
    <property type="match status" value="1"/>
</dbReference>
<sequence>MLVRKSAFTLVELLVVIAIIGVLIALLLPAVQQARESARRMQCTNNLKQMGLGLHNHHDTFGKFPPGQMSVSNRDQSGAAKAWSDKHSLSWMVFVLPYIEQETLFQQLSDENDNFDIYLGRFSWWETGTNWGQIAVDGFMCPSCPMPTANPHRKNNAKTNYKAILGTEYPDNLATDDAGYTKRFSGTFWLNSATGFNDLTDGTSNTVFIGEQDGAEKPRRASCWVGSDRAHWLNNNLGSTSANPGFTINGSNAWGALGSMHPGGANFCRADGSVVFIPETIDGTVYEGLGTRSGGEVTPSF</sequence>
<feature type="transmembrane region" description="Helical" evidence="1">
    <location>
        <begin position="6"/>
        <end position="31"/>
    </location>
</feature>
<reference evidence="3 4" key="1">
    <citation type="submission" date="2006-02" db="EMBL/GenBank/DDBJ databases">
        <authorList>
            <person name="Amann R."/>
            <person name="Ferriera S."/>
            <person name="Johnson J."/>
            <person name="Kravitz S."/>
            <person name="Halpern A."/>
            <person name="Remington K."/>
            <person name="Beeson K."/>
            <person name="Tran B."/>
            <person name="Rogers Y.-H."/>
            <person name="Friedman R."/>
            <person name="Venter J.C."/>
        </authorList>
    </citation>
    <scope>NUCLEOTIDE SEQUENCE [LARGE SCALE GENOMIC DNA]</scope>
    <source>
        <strain evidence="3 4">DSM 3645</strain>
    </source>
</reference>
<evidence type="ECO:0000313" key="3">
    <source>
        <dbReference type="EMBL" id="EAQ77059.1"/>
    </source>
</evidence>
<proteinExistence type="predicted"/>
<feature type="domain" description="DUF1559" evidence="2">
    <location>
        <begin position="32"/>
        <end position="282"/>
    </location>
</feature>
<dbReference type="Pfam" id="PF07596">
    <property type="entry name" value="SBP_bac_10"/>
    <property type="match status" value="1"/>
</dbReference>
<dbReference type="STRING" id="314230.DSM3645_25096"/>
<evidence type="ECO:0000259" key="2">
    <source>
        <dbReference type="Pfam" id="PF07596"/>
    </source>
</evidence>
<evidence type="ECO:0000256" key="1">
    <source>
        <dbReference type="SAM" id="Phobius"/>
    </source>
</evidence>
<gene>
    <name evidence="3" type="ORF">DSM3645_25096</name>
</gene>
<accession>A4A2E5</accession>
<dbReference type="eggNOG" id="COG4968">
    <property type="taxonomic scope" value="Bacteria"/>
</dbReference>
<keyword evidence="1" id="KW-0812">Transmembrane</keyword>
<keyword evidence="1" id="KW-0472">Membrane</keyword>
<keyword evidence="1" id="KW-1133">Transmembrane helix</keyword>
<dbReference type="HOGENOM" id="CLU_041661_0_0_0"/>
<dbReference type="InterPro" id="IPR012902">
    <property type="entry name" value="N_methyl_site"/>
</dbReference>
<dbReference type="InterPro" id="IPR027558">
    <property type="entry name" value="Pre_pil_HX9DG_C"/>
</dbReference>
<dbReference type="OrthoDB" id="241095at2"/>
<dbReference type="RefSeq" id="WP_002652915.1">
    <property type="nucleotide sequence ID" value="NZ_CH672376.1"/>
</dbReference>
<dbReference type="PANTHER" id="PTHR30093:SF2">
    <property type="entry name" value="TYPE II SECRETION SYSTEM PROTEIN H"/>
    <property type="match status" value="1"/>
</dbReference>
<dbReference type="NCBIfam" id="TIGR02532">
    <property type="entry name" value="IV_pilin_GFxxxE"/>
    <property type="match status" value="1"/>
</dbReference>
<name>A4A2E5_9BACT</name>
<dbReference type="EMBL" id="AANZ01000044">
    <property type="protein sequence ID" value="EAQ77059.1"/>
    <property type="molecule type" value="Genomic_DNA"/>
</dbReference>
<dbReference type="NCBIfam" id="TIGR04294">
    <property type="entry name" value="pre_pil_HX9DG"/>
    <property type="match status" value="1"/>
</dbReference>
<dbReference type="InterPro" id="IPR011453">
    <property type="entry name" value="DUF1559"/>
</dbReference>
<organism evidence="3 4">
    <name type="scientific">Blastopirellula marina DSM 3645</name>
    <dbReference type="NCBI Taxonomy" id="314230"/>
    <lineage>
        <taxon>Bacteria</taxon>
        <taxon>Pseudomonadati</taxon>
        <taxon>Planctomycetota</taxon>
        <taxon>Planctomycetia</taxon>
        <taxon>Pirellulales</taxon>
        <taxon>Pirellulaceae</taxon>
        <taxon>Blastopirellula</taxon>
    </lineage>
</organism>
<evidence type="ECO:0000313" key="4">
    <source>
        <dbReference type="Proteomes" id="UP000004358"/>
    </source>
</evidence>